<evidence type="ECO:0000313" key="2">
    <source>
        <dbReference type="EMBL" id="KAF0891580.1"/>
    </source>
</evidence>
<keyword evidence="3" id="KW-1185">Reference proteome</keyword>
<dbReference type="OrthoDB" id="4803627at2759"/>
<feature type="domain" description="Subtilisin-like protease fibronectin type-III" evidence="1">
    <location>
        <begin position="10"/>
        <end position="105"/>
    </location>
</feature>
<evidence type="ECO:0000313" key="3">
    <source>
        <dbReference type="Proteomes" id="UP000479710"/>
    </source>
</evidence>
<accession>A0A6G1BUA7</accession>
<dbReference type="Pfam" id="PF17766">
    <property type="entry name" value="fn3_6"/>
    <property type="match status" value="1"/>
</dbReference>
<comment type="caution">
    <text evidence="2">The sequence shown here is derived from an EMBL/GenBank/DDBJ whole genome shotgun (WGS) entry which is preliminary data.</text>
</comment>
<organism evidence="2 3">
    <name type="scientific">Oryza meyeriana var. granulata</name>
    <dbReference type="NCBI Taxonomy" id="110450"/>
    <lineage>
        <taxon>Eukaryota</taxon>
        <taxon>Viridiplantae</taxon>
        <taxon>Streptophyta</taxon>
        <taxon>Embryophyta</taxon>
        <taxon>Tracheophyta</taxon>
        <taxon>Spermatophyta</taxon>
        <taxon>Magnoliopsida</taxon>
        <taxon>Liliopsida</taxon>
        <taxon>Poales</taxon>
        <taxon>Poaceae</taxon>
        <taxon>BOP clade</taxon>
        <taxon>Oryzoideae</taxon>
        <taxon>Oryzeae</taxon>
        <taxon>Oryzinae</taxon>
        <taxon>Oryza</taxon>
        <taxon>Oryza meyeriana</taxon>
    </lineage>
</organism>
<protein>
    <recommendedName>
        <fullName evidence="1">Subtilisin-like protease fibronectin type-III domain-containing protein</fullName>
    </recommendedName>
</protein>
<dbReference type="EMBL" id="SPHZ02000011">
    <property type="protein sequence ID" value="KAF0891580.1"/>
    <property type="molecule type" value="Genomic_DNA"/>
</dbReference>
<sequence>MEFLVLLNLKLNLPSITIPNLTERTTVLRTVTNAGQADAVYRVVQSPPGIKMSVEPSIIIFSKDQKKQSFKVTFSTSHMVQGSYLLGSLAWYDGGAHYVRIPVAVRPVLSDNYADV</sequence>
<proteinExistence type="predicted"/>
<dbReference type="InterPro" id="IPR041469">
    <property type="entry name" value="Subtilisin-like_FN3"/>
</dbReference>
<name>A0A6G1BUA7_9ORYZ</name>
<evidence type="ECO:0000259" key="1">
    <source>
        <dbReference type="Pfam" id="PF17766"/>
    </source>
</evidence>
<reference evidence="2 3" key="1">
    <citation type="submission" date="2019-11" db="EMBL/GenBank/DDBJ databases">
        <title>Whole genome sequence of Oryza granulata.</title>
        <authorList>
            <person name="Li W."/>
        </authorList>
    </citation>
    <scope>NUCLEOTIDE SEQUENCE [LARGE SCALE GENOMIC DNA]</scope>
    <source>
        <strain evidence="3">cv. Menghai</strain>
        <tissue evidence="2">Leaf</tissue>
    </source>
</reference>
<gene>
    <name evidence="2" type="ORF">E2562_010572</name>
</gene>
<dbReference type="Proteomes" id="UP000479710">
    <property type="component" value="Unassembled WGS sequence"/>
</dbReference>
<dbReference type="AlphaFoldDB" id="A0A6G1BUA7"/>
<dbReference type="Gene3D" id="2.60.40.2310">
    <property type="match status" value="1"/>
</dbReference>